<sequence length="201" mass="24257">MNTKQLLRICKDLGINLLVDDISIREQTGYYENYNQLEANNNEWYYSEMNFENRPSPERDKIKKFHNKEDAIKYFYLKTLRKFYFKKIHFPNNPIRNLKTREETKMFFDSLGIREECYSFTKMRPQSIFAEVSESKMVVSYIDQQNNRKFSTLPLNLERGIFAMYKLAYALHLLKVVEKTYLENGVLENKFDDNDIEIFIK</sequence>
<organism evidence="1 2">
    <name type="scientific">Rossellomorea vietnamensis</name>
    <dbReference type="NCBI Taxonomy" id="218284"/>
    <lineage>
        <taxon>Bacteria</taxon>
        <taxon>Bacillati</taxon>
        <taxon>Bacillota</taxon>
        <taxon>Bacilli</taxon>
        <taxon>Bacillales</taxon>
        <taxon>Bacillaceae</taxon>
        <taxon>Rossellomorea</taxon>
    </lineage>
</organism>
<dbReference type="Proteomes" id="UP001064027">
    <property type="component" value="Chromosome"/>
</dbReference>
<gene>
    <name evidence="1" type="ORF">N5C46_10555</name>
</gene>
<proteinExistence type="predicted"/>
<reference evidence="1" key="1">
    <citation type="submission" date="2022-09" db="EMBL/GenBank/DDBJ databases">
        <title>Complete genome sequence of Rossellomorea vietnamensis strain RL-WG62, a newly isolated PGPR with the potential for plant salinity stress alleviation.</title>
        <authorList>
            <person name="Ren L."/>
            <person name="Wang G."/>
            <person name="Hu H."/>
        </authorList>
    </citation>
    <scope>NUCLEOTIDE SEQUENCE</scope>
    <source>
        <strain evidence="1">RL-WG62</strain>
    </source>
</reference>
<evidence type="ECO:0000313" key="2">
    <source>
        <dbReference type="Proteomes" id="UP001064027"/>
    </source>
</evidence>
<evidence type="ECO:0000313" key="1">
    <source>
        <dbReference type="EMBL" id="UXH46456.1"/>
    </source>
</evidence>
<protein>
    <submittedName>
        <fullName evidence="1">Uncharacterized protein</fullName>
    </submittedName>
</protein>
<keyword evidence="2" id="KW-1185">Reference proteome</keyword>
<accession>A0ACD4CDH1</accession>
<dbReference type="EMBL" id="CP104558">
    <property type="protein sequence ID" value="UXH46456.1"/>
    <property type="molecule type" value="Genomic_DNA"/>
</dbReference>
<name>A0ACD4CDH1_9BACI</name>